<evidence type="ECO:0000313" key="7">
    <source>
        <dbReference type="Proteomes" id="UP001420932"/>
    </source>
</evidence>
<reference evidence="6 7" key="1">
    <citation type="submission" date="2024-01" db="EMBL/GenBank/DDBJ databases">
        <title>Genome assemblies of Stephania.</title>
        <authorList>
            <person name="Yang L."/>
        </authorList>
    </citation>
    <scope>NUCLEOTIDE SEQUENCE [LARGE SCALE GENOMIC DNA]</scope>
    <source>
        <strain evidence="6">YNDBR</strain>
        <tissue evidence="6">Leaf</tissue>
    </source>
</reference>
<dbReference type="GO" id="GO:0008270">
    <property type="term" value="F:zinc ion binding"/>
    <property type="evidence" value="ECO:0007669"/>
    <property type="project" value="UniProtKB-KW"/>
</dbReference>
<proteinExistence type="predicted"/>
<accession>A0AAP0Q9Z2</accession>
<evidence type="ECO:0000256" key="4">
    <source>
        <dbReference type="PROSITE-ProRule" id="PRU00027"/>
    </source>
</evidence>
<dbReference type="PANTHER" id="PTHR46951:SF2">
    <property type="entry name" value="BED-TYPE DOMAIN-CONTAINING PROTEIN"/>
    <property type="match status" value="1"/>
</dbReference>
<comment type="caution">
    <text evidence="6">The sequence shown here is derived from an EMBL/GenBank/DDBJ whole genome shotgun (WGS) entry which is preliminary data.</text>
</comment>
<dbReference type="AlphaFoldDB" id="A0AAP0Q9Z2"/>
<keyword evidence="2 4" id="KW-0863">Zinc-finger</keyword>
<evidence type="ECO:0000256" key="3">
    <source>
        <dbReference type="ARBA" id="ARBA00022833"/>
    </source>
</evidence>
<protein>
    <recommendedName>
        <fullName evidence="5">BED-type domain-containing protein</fullName>
    </recommendedName>
</protein>
<evidence type="ECO:0000313" key="6">
    <source>
        <dbReference type="EMBL" id="KAK9168371.1"/>
    </source>
</evidence>
<keyword evidence="1" id="KW-0479">Metal-binding</keyword>
<dbReference type="Proteomes" id="UP001420932">
    <property type="component" value="Unassembled WGS sequence"/>
</dbReference>
<sequence length="280" mass="30538">MASELEPIPISSLKHDPAWKHCQMFKNGERVQLKCVYCYKMFSGGGIHRIKEHLACQKGNASCCPRVPGDVRDVMLQSLEGVSMKKRKKQKIAEEIKSIVPGKDEVGGFGVEADMGGGLKLIAAPNAVDSDVGVFVRRDGGVGRNRGSERRKRGKIDNVLLLPSSSLVHDRSMIQISELTTKSVKGKDQVHMAIARFLYDVGASLDAVNSPYFQPMIDAIVSRGPGEGENYHAVIVLVNMSVIALPRTRLTLFNGRISDNRRALSSASTSNATLQLPTHS</sequence>
<evidence type="ECO:0000256" key="2">
    <source>
        <dbReference type="ARBA" id="ARBA00022771"/>
    </source>
</evidence>
<gene>
    <name evidence="6" type="ORF">Syun_000511</name>
</gene>
<organism evidence="6 7">
    <name type="scientific">Stephania yunnanensis</name>
    <dbReference type="NCBI Taxonomy" id="152371"/>
    <lineage>
        <taxon>Eukaryota</taxon>
        <taxon>Viridiplantae</taxon>
        <taxon>Streptophyta</taxon>
        <taxon>Embryophyta</taxon>
        <taxon>Tracheophyta</taxon>
        <taxon>Spermatophyta</taxon>
        <taxon>Magnoliopsida</taxon>
        <taxon>Ranunculales</taxon>
        <taxon>Menispermaceae</taxon>
        <taxon>Menispermoideae</taxon>
        <taxon>Cissampelideae</taxon>
        <taxon>Stephania</taxon>
    </lineage>
</organism>
<name>A0AAP0Q9Z2_9MAGN</name>
<dbReference type="InterPro" id="IPR003656">
    <property type="entry name" value="Znf_BED"/>
</dbReference>
<dbReference type="GO" id="GO:0003677">
    <property type="term" value="F:DNA binding"/>
    <property type="evidence" value="ECO:0007669"/>
    <property type="project" value="InterPro"/>
</dbReference>
<keyword evidence="7" id="KW-1185">Reference proteome</keyword>
<keyword evidence="3" id="KW-0862">Zinc</keyword>
<evidence type="ECO:0000256" key="1">
    <source>
        <dbReference type="ARBA" id="ARBA00022723"/>
    </source>
</evidence>
<dbReference type="EMBL" id="JBBNAF010000001">
    <property type="protein sequence ID" value="KAK9168371.1"/>
    <property type="molecule type" value="Genomic_DNA"/>
</dbReference>
<evidence type="ECO:0000259" key="5">
    <source>
        <dbReference type="PROSITE" id="PS50808"/>
    </source>
</evidence>
<dbReference type="PANTHER" id="PTHR46951">
    <property type="entry name" value="BED-TYPE DOMAIN-CONTAINING PROTEIN"/>
    <property type="match status" value="1"/>
</dbReference>
<dbReference type="PROSITE" id="PS50808">
    <property type="entry name" value="ZF_BED"/>
    <property type="match status" value="1"/>
</dbReference>
<feature type="domain" description="BED-type" evidence="5">
    <location>
        <begin position="13"/>
        <end position="71"/>
    </location>
</feature>